<dbReference type="FunFam" id="3.40.50.2300:FF:000001">
    <property type="entry name" value="DNA-binding response regulator PhoB"/>
    <property type="match status" value="1"/>
</dbReference>
<comment type="subcellular location">
    <subcellularLocation>
        <location evidence="1">Cytoplasm</location>
    </subcellularLocation>
</comment>
<dbReference type="STRING" id="1121001.SAMN02745857_01032"/>
<reference evidence="12 13" key="1">
    <citation type="submission" date="2017-04" db="EMBL/GenBank/DDBJ databases">
        <authorList>
            <person name="Afonso C.L."/>
            <person name="Miller P.J."/>
            <person name="Scott M.A."/>
            <person name="Spackman E."/>
            <person name="Goraichik I."/>
            <person name="Dimitrov K.M."/>
            <person name="Suarez D.L."/>
            <person name="Swayne D.E."/>
        </authorList>
    </citation>
    <scope>NUCLEOTIDE SEQUENCE [LARGE SCALE GENOMIC DNA]</scope>
    <source>
        <strain evidence="12 13">DSM 23236</strain>
    </source>
</reference>
<dbReference type="CDD" id="cd00383">
    <property type="entry name" value="trans_reg_C"/>
    <property type="match status" value="1"/>
</dbReference>
<dbReference type="GO" id="GO:0006355">
    <property type="term" value="P:regulation of DNA-templated transcription"/>
    <property type="evidence" value="ECO:0007669"/>
    <property type="project" value="InterPro"/>
</dbReference>
<feature type="domain" description="OmpR/PhoB-type" evidence="11">
    <location>
        <begin position="126"/>
        <end position="226"/>
    </location>
</feature>
<dbReference type="InterPro" id="IPR016032">
    <property type="entry name" value="Sig_transdc_resp-reg_C-effctor"/>
</dbReference>
<evidence type="ECO:0000256" key="3">
    <source>
        <dbReference type="ARBA" id="ARBA00022553"/>
    </source>
</evidence>
<dbReference type="InterPro" id="IPR036388">
    <property type="entry name" value="WH-like_DNA-bd_sf"/>
</dbReference>
<dbReference type="EMBL" id="FWXD01000004">
    <property type="protein sequence ID" value="SMC20615.1"/>
    <property type="molecule type" value="Genomic_DNA"/>
</dbReference>
<accession>A0A1W1X9D8</accession>
<keyword evidence="4" id="KW-0902">Two-component regulatory system</keyword>
<evidence type="ECO:0000256" key="6">
    <source>
        <dbReference type="ARBA" id="ARBA00023125"/>
    </source>
</evidence>
<dbReference type="InterPro" id="IPR039420">
    <property type="entry name" value="WalR-like"/>
</dbReference>
<name>A0A1W1X9D8_9NEIS</name>
<dbReference type="InterPro" id="IPR001789">
    <property type="entry name" value="Sig_transdc_resp-reg_receiver"/>
</dbReference>
<sequence length="227" mass="24941">MANMRVLLVDDDADLCTMQAEYLATEGFDADAVFDGEAGVHAALTGSYAAVVLDVMMPRLGGIDALRQIRAQSQVPVIMLTAKGDGIDRIVGLELGADDYIPKPCMPRELVARLRAILRRTQGSDSHTPQHAGPLSLFPEYRRAEWNGVPLELTNSEFQLLEILVSAGGRVLTKNELCERGLGRPHTRYDRSVDVHMSNLRQKLGNYPDGRSPIQTVRGVGYRLAND</sequence>
<keyword evidence="13" id="KW-1185">Reference proteome</keyword>
<dbReference type="SMART" id="SM00862">
    <property type="entry name" value="Trans_reg_C"/>
    <property type="match status" value="1"/>
</dbReference>
<dbReference type="SUPFAM" id="SSF46894">
    <property type="entry name" value="C-terminal effector domain of the bipartite response regulators"/>
    <property type="match status" value="1"/>
</dbReference>
<dbReference type="PROSITE" id="PS50110">
    <property type="entry name" value="RESPONSE_REGULATORY"/>
    <property type="match status" value="1"/>
</dbReference>
<gene>
    <name evidence="12" type="ORF">SAMN02745857_01032</name>
</gene>
<evidence type="ECO:0000256" key="7">
    <source>
        <dbReference type="ARBA" id="ARBA00023163"/>
    </source>
</evidence>
<feature type="DNA-binding region" description="OmpR/PhoB-type" evidence="9">
    <location>
        <begin position="126"/>
        <end position="226"/>
    </location>
</feature>
<dbReference type="PROSITE" id="PS51755">
    <property type="entry name" value="OMPR_PHOB"/>
    <property type="match status" value="1"/>
</dbReference>
<feature type="domain" description="Response regulatory" evidence="10">
    <location>
        <begin position="5"/>
        <end position="118"/>
    </location>
</feature>
<dbReference type="Pfam" id="PF00486">
    <property type="entry name" value="Trans_reg_C"/>
    <property type="match status" value="1"/>
</dbReference>
<dbReference type="Pfam" id="PF00072">
    <property type="entry name" value="Response_reg"/>
    <property type="match status" value="1"/>
</dbReference>
<evidence type="ECO:0000313" key="12">
    <source>
        <dbReference type="EMBL" id="SMC20615.1"/>
    </source>
</evidence>
<dbReference type="GO" id="GO:0032993">
    <property type="term" value="C:protein-DNA complex"/>
    <property type="evidence" value="ECO:0007669"/>
    <property type="project" value="TreeGrafter"/>
</dbReference>
<dbReference type="PANTHER" id="PTHR48111">
    <property type="entry name" value="REGULATOR OF RPOS"/>
    <property type="match status" value="1"/>
</dbReference>
<evidence type="ECO:0000313" key="13">
    <source>
        <dbReference type="Proteomes" id="UP000192761"/>
    </source>
</evidence>
<feature type="modified residue" description="4-aspartylphosphate" evidence="8">
    <location>
        <position position="54"/>
    </location>
</feature>
<dbReference type="GO" id="GO:0005829">
    <property type="term" value="C:cytosol"/>
    <property type="evidence" value="ECO:0007669"/>
    <property type="project" value="TreeGrafter"/>
</dbReference>
<evidence type="ECO:0000256" key="5">
    <source>
        <dbReference type="ARBA" id="ARBA00023015"/>
    </source>
</evidence>
<evidence type="ECO:0000256" key="9">
    <source>
        <dbReference type="PROSITE-ProRule" id="PRU01091"/>
    </source>
</evidence>
<dbReference type="SUPFAM" id="SSF52172">
    <property type="entry name" value="CheY-like"/>
    <property type="match status" value="1"/>
</dbReference>
<evidence type="ECO:0000256" key="2">
    <source>
        <dbReference type="ARBA" id="ARBA00022490"/>
    </source>
</evidence>
<proteinExistence type="predicted"/>
<keyword evidence="7" id="KW-0804">Transcription</keyword>
<evidence type="ECO:0000256" key="8">
    <source>
        <dbReference type="PROSITE-ProRule" id="PRU00169"/>
    </source>
</evidence>
<keyword evidence="5" id="KW-0805">Transcription regulation</keyword>
<dbReference type="InterPro" id="IPR011006">
    <property type="entry name" value="CheY-like_superfamily"/>
</dbReference>
<dbReference type="CDD" id="cd17623">
    <property type="entry name" value="REC_OmpR_CpxR"/>
    <property type="match status" value="1"/>
</dbReference>
<dbReference type="InterPro" id="IPR001867">
    <property type="entry name" value="OmpR/PhoB-type_DNA-bd"/>
</dbReference>
<dbReference type="PANTHER" id="PTHR48111:SF39">
    <property type="entry name" value="TRANSCRIPTIONAL REGULATORY PROTEIN CPXR"/>
    <property type="match status" value="1"/>
</dbReference>
<dbReference type="GO" id="GO:0000156">
    <property type="term" value="F:phosphorelay response regulator activity"/>
    <property type="evidence" value="ECO:0007669"/>
    <property type="project" value="TreeGrafter"/>
</dbReference>
<keyword evidence="6 9" id="KW-0238">DNA-binding</keyword>
<dbReference type="Gene3D" id="3.40.50.2300">
    <property type="match status" value="1"/>
</dbReference>
<dbReference type="Gene3D" id="1.10.10.10">
    <property type="entry name" value="Winged helix-like DNA-binding domain superfamily/Winged helix DNA-binding domain"/>
    <property type="match status" value="1"/>
</dbReference>
<dbReference type="SMART" id="SM00448">
    <property type="entry name" value="REC"/>
    <property type="match status" value="1"/>
</dbReference>
<dbReference type="InterPro" id="IPR058124">
    <property type="entry name" value="CpxR-like_REC"/>
</dbReference>
<dbReference type="Gene3D" id="6.10.250.690">
    <property type="match status" value="1"/>
</dbReference>
<evidence type="ECO:0000256" key="4">
    <source>
        <dbReference type="ARBA" id="ARBA00023012"/>
    </source>
</evidence>
<keyword evidence="2" id="KW-0963">Cytoplasm</keyword>
<evidence type="ECO:0000259" key="10">
    <source>
        <dbReference type="PROSITE" id="PS50110"/>
    </source>
</evidence>
<evidence type="ECO:0000256" key="1">
    <source>
        <dbReference type="ARBA" id="ARBA00004496"/>
    </source>
</evidence>
<dbReference type="Proteomes" id="UP000192761">
    <property type="component" value="Unassembled WGS sequence"/>
</dbReference>
<organism evidence="12 13">
    <name type="scientific">Andreprevotia lacus DSM 23236</name>
    <dbReference type="NCBI Taxonomy" id="1121001"/>
    <lineage>
        <taxon>Bacteria</taxon>
        <taxon>Pseudomonadati</taxon>
        <taxon>Pseudomonadota</taxon>
        <taxon>Betaproteobacteria</taxon>
        <taxon>Neisseriales</taxon>
        <taxon>Chitinibacteraceae</taxon>
        <taxon>Andreprevotia</taxon>
    </lineage>
</organism>
<keyword evidence="3 8" id="KW-0597">Phosphoprotein</keyword>
<dbReference type="GO" id="GO:0000976">
    <property type="term" value="F:transcription cis-regulatory region binding"/>
    <property type="evidence" value="ECO:0007669"/>
    <property type="project" value="TreeGrafter"/>
</dbReference>
<dbReference type="AlphaFoldDB" id="A0A1W1X9D8"/>
<protein>
    <submittedName>
        <fullName evidence="12">Two-component system, OmpR family, response regulator</fullName>
    </submittedName>
</protein>
<evidence type="ECO:0000259" key="11">
    <source>
        <dbReference type="PROSITE" id="PS51755"/>
    </source>
</evidence>